<feature type="domain" description="CHRD" evidence="2">
    <location>
        <begin position="33"/>
        <end position="151"/>
    </location>
</feature>
<keyword evidence="4" id="KW-1185">Reference proteome</keyword>
<dbReference type="Proteomes" id="UP000557307">
    <property type="component" value="Unassembled WGS sequence"/>
</dbReference>
<dbReference type="RefSeq" id="WP_184172376.1">
    <property type="nucleotide sequence ID" value="NZ_JACHGF010000002.1"/>
</dbReference>
<sequence length="152" mass="16904">MKRILIRYSLLLLGVAMLGFVSACKDEGPHNDEIVRFRSTINSQYTIPRTTSSAQGAAVLEYNKSNRVLTYNISYQGITPTAARIHSAEPAWETGPVEFTFTNYASSPITGSVTLNQRQENALMFGRMYINIYSAANIYGEIRGQIVLDAEN</sequence>
<dbReference type="Pfam" id="PF07452">
    <property type="entry name" value="CHRD"/>
    <property type="match status" value="1"/>
</dbReference>
<dbReference type="EMBL" id="JACHGF010000002">
    <property type="protein sequence ID" value="MBB5283194.1"/>
    <property type="molecule type" value="Genomic_DNA"/>
</dbReference>
<evidence type="ECO:0000313" key="4">
    <source>
        <dbReference type="Proteomes" id="UP000557307"/>
    </source>
</evidence>
<protein>
    <recommendedName>
        <fullName evidence="2">CHRD domain-containing protein</fullName>
    </recommendedName>
</protein>
<organism evidence="3 4">
    <name type="scientific">Rhabdobacter roseus</name>
    <dbReference type="NCBI Taxonomy" id="1655419"/>
    <lineage>
        <taxon>Bacteria</taxon>
        <taxon>Pseudomonadati</taxon>
        <taxon>Bacteroidota</taxon>
        <taxon>Cytophagia</taxon>
        <taxon>Cytophagales</taxon>
        <taxon>Cytophagaceae</taxon>
        <taxon>Rhabdobacter</taxon>
    </lineage>
</organism>
<proteinExistence type="predicted"/>
<accession>A0A840TIA0</accession>
<name>A0A840TIA0_9BACT</name>
<reference evidence="3 4" key="1">
    <citation type="submission" date="2020-08" db="EMBL/GenBank/DDBJ databases">
        <title>Genomic Encyclopedia of Type Strains, Phase IV (KMG-IV): sequencing the most valuable type-strain genomes for metagenomic binning, comparative biology and taxonomic classification.</title>
        <authorList>
            <person name="Goeker M."/>
        </authorList>
    </citation>
    <scope>NUCLEOTIDE SEQUENCE [LARGE SCALE GENOMIC DNA]</scope>
    <source>
        <strain evidence="3 4">DSM 105074</strain>
    </source>
</reference>
<evidence type="ECO:0000259" key="2">
    <source>
        <dbReference type="PROSITE" id="PS50933"/>
    </source>
</evidence>
<feature type="chain" id="PRO_5032991546" description="CHRD domain-containing protein" evidence="1">
    <location>
        <begin position="24"/>
        <end position="152"/>
    </location>
</feature>
<dbReference type="PROSITE" id="PS51257">
    <property type="entry name" value="PROKAR_LIPOPROTEIN"/>
    <property type="match status" value="1"/>
</dbReference>
<feature type="signal peptide" evidence="1">
    <location>
        <begin position="1"/>
        <end position="23"/>
    </location>
</feature>
<dbReference type="SMART" id="SM00754">
    <property type="entry name" value="CHRD"/>
    <property type="match status" value="1"/>
</dbReference>
<evidence type="ECO:0000313" key="3">
    <source>
        <dbReference type="EMBL" id="MBB5283194.1"/>
    </source>
</evidence>
<evidence type="ECO:0000256" key="1">
    <source>
        <dbReference type="SAM" id="SignalP"/>
    </source>
</evidence>
<dbReference type="AlphaFoldDB" id="A0A840TIA0"/>
<gene>
    <name evidence="3" type="ORF">HNQ92_001320</name>
</gene>
<dbReference type="InterPro" id="IPR010895">
    <property type="entry name" value="CHRD"/>
</dbReference>
<dbReference type="PROSITE" id="PS50933">
    <property type="entry name" value="CHRD"/>
    <property type="match status" value="1"/>
</dbReference>
<comment type="caution">
    <text evidence="3">The sequence shown here is derived from an EMBL/GenBank/DDBJ whole genome shotgun (WGS) entry which is preliminary data.</text>
</comment>
<keyword evidence="1" id="KW-0732">Signal</keyword>